<dbReference type="STRING" id="1654360.EA58_12100"/>
<keyword evidence="2" id="KW-0012">Acyltransferase</keyword>
<organism evidence="4 5">
    <name type="scientific">Photobacterium galatheae</name>
    <dbReference type="NCBI Taxonomy" id="1654360"/>
    <lineage>
        <taxon>Bacteria</taxon>
        <taxon>Pseudomonadati</taxon>
        <taxon>Pseudomonadota</taxon>
        <taxon>Gammaproteobacteria</taxon>
        <taxon>Vibrionales</taxon>
        <taxon>Vibrionaceae</taxon>
        <taxon>Photobacterium</taxon>
    </lineage>
</organism>
<dbReference type="InterPro" id="IPR000182">
    <property type="entry name" value="GNAT_dom"/>
</dbReference>
<dbReference type="PROSITE" id="PS51186">
    <property type="entry name" value="GNAT"/>
    <property type="match status" value="1"/>
</dbReference>
<evidence type="ECO:0000259" key="3">
    <source>
        <dbReference type="PROSITE" id="PS51186"/>
    </source>
</evidence>
<keyword evidence="5" id="KW-1185">Reference proteome</keyword>
<dbReference type="Pfam" id="PF13508">
    <property type="entry name" value="Acetyltransf_7"/>
    <property type="match status" value="1"/>
</dbReference>
<protein>
    <recommendedName>
        <fullName evidence="3">N-acetyltransferase domain-containing protein</fullName>
    </recommendedName>
</protein>
<dbReference type="RefSeq" id="WP_036752751.1">
    <property type="nucleotide sequence ID" value="NZ_JAGSGC010000010.1"/>
</dbReference>
<gene>
    <name evidence="4" type="ORF">EA58_12100</name>
</gene>
<dbReference type="GO" id="GO:0016747">
    <property type="term" value="F:acyltransferase activity, transferring groups other than amino-acyl groups"/>
    <property type="evidence" value="ECO:0007669"/>
    <property type="project" value="InterPro"/>
</dbReference>
<evidence type="ECO:0000313" key="5">
    <source>
        <dbReference type="Proteomes" id="UP000027192"/>
    </source>
</evidence>
<name>A0A066RQC8_9GAMM</name>
<dbReference type="CDD" id="cd04301">
    <property type="entry name" value="NAT_SF"/>
    <property type="match status" value="1"/>
</dbReference>
<comment type="caution">
    <text evidence="4">The sequence shown here is derived from an EMBL/GenBank/DDBJ whole genome shotgun (WGS) entry which is preliminary data.</text>
</comment>
<dbReference type="InterPro" id="IPR050832">
    <property type="entry name" value="Bact_Acetyltransf"/>
</dbReference>
<accession>A0A066RQC8</accession>
<dbReference type="SUPFAM" id="SSF55729">
    <property type="entry name" value="Acyl-CoA N-acyltransferases (Nat)"/>
    <property type="match status" value="1"/>
</dbReference>
<dbReference type="EMBL" id="JMIB01000023">
    <property type="protein sequence ID" value="KDM91306.1"/>
    <property type="molecule type" value="Genomic_DNA"/>
</dbReference>
<keyword evidence="1" id="KW-0808">Transferase</keyword>
<reference evidence="4 5" key="1">
    <citation type="submission" date="2014-04" db="EMBL/GenBank/DDBJ databases">
        <title>Draft genome sequence of Photobacterium halotolerans S2753: a solonamide, ngercheumicin and holomycin producer.</title>
        <authorList>
            <person name="Machado H.R."/>
            <person name="Gram L."/>
        </authorList>
    </citation>
    <scope>NUCLEOTIDE SEQUENCE [LARGE SCALE GENOMIC DNA]</scope>
    <source>
        <strain evidence="4 5">S2753</strain>
    </source>
</reference>
<dbReference type="Proteomes" id="UP000027192">
    <property type="component" value="Unassembled WGS sequence"/>
</dbReference>
<evidence type="ECO:0000256" key="2">
    <source>
        <dbReference type="ARBA" id="ARBA00023315"/>
    </source>
</evidence>
<dbReference type="InterPro" id="IPR016181">
    <property type="entry name" value="Acyl_CoA_acyltransferase"/>
</dbReference>
<sequence>MHKPQLHIRPAKSSDGQGISQLLAQLGYTVDPKRVEQMVYVADSDSEEIAVAEMNDQPVGVISVVYFDYFPTAERYARVTALVVESDYRNQGIGSELLAYARQSAIEQGCACLEVTSAESREGVGQFYQNAGFQRTSFKYIMPVLRVD</sequence>
<feature type="domain" description="N-acetyltransferase" evidence="3">
    <location>
        <begin position="6"/>
        <end position="148"/>
    </location>
</feature>
<evidence type="ECO:0000256" key="1">
    <source>
        <dbReference type="ARBA" id="ARBA00022679"/>
    </source>
</evidence>
<evidence type="ECO:0000313" key="4">
    <source>
        <dbReference type="EMBL" id="KDM91306.1"/>
    </source>
</evidence>
<proteinExistence type="predicted"/>
<dbReference type="PANTHER" id="PTHR43877">
    <property type="entry name" value="AMINOALKYLPHOSPHONATE N-ACETYLTRANSFERASE-RELATED-RELATED"/>
    <property type="match status" value="1"/>
</dbReference>
<dbReference type="Gene3D" id="3.40.630.30">
    <property type="match status" value="1"/>
</dbReference>
<dbReference type="AlphaFoldDB" id="A0A066RQC8"/>